<dbReference type="Proteomes" id="UP000255165">
    <property type="component" value="Unassembled WGS sequence"/>
</dbReference>
<keyword evidence="2" id="KW-0564">Palmitate</keyword>
<evidence type="ECO:0000313" key="4">
    <source>
        <dbReference type="Proteomes" id="UP000255165"/>
    </source>
</evidence>
<dbReference type="PANTHER" id="PTHR30203">
    <property type="entry name" value="OUTER MEMBRANE CATION EFFLUX PROTEIN"/>
    <property type="match status" value="1"/>
</dbReference>
<keyword evidence="2" id="KW-0449">Lipoprotein</keyword>
<dbReference type="AlphaFoldDB" id="A0A370NQE0"/>
<keyword evidence="4" id="KW-1185">Reference proteome</keyword>
<protein>
    <submittedName>
        <fullName evidence="3">Multidrug transporter</fullName>
    </submittedName>
</protein>
<evidence type="ECO:0000256" key="2">
    <source>
        <dbReference type="RuleBase" id="RU362097"/>
    </source>
</evidence>
<comment type="similarity">
    <text evidence="1 2">Belongs to the outer membrane factor (OMF) (TC 1.B.17) family.</text>
</comment>
<feature type="chain" id="PRO_5016486792" evidence="2">
    <location>
        <begin position="22"/>
        <end position="485"/>
    </location>
</feature>
<dbReference type="SUPFAM" id="SSF56954">
    <property type="entry name" value="Outer membrane efflux proteins (OEP)"/>
    <property type="match status" value="1"/>
</dbReference>
<organism evidence="3 4">
    <name type="scientific">Cupriavidus lacunae</name>
    <dbReference type="NCBI Taxonomy" id="2666307"/>
    <lineage>
        <taxon>Bacteria</taxon>
        <taxon>Pseudomonadati</taxon>
        <taxon>Pseudomonadota</taxon>
        <taxon>Betaproteobacteria</taxon>
        <taxon>Burkholderiales</taxon>
        <taxon>Burkholderiaceae</taxon>
        <taxon>Cupriavidus</taxon>
    </lineage>
</organism>
<keyword evidence="2" id="KW-0812">Transmembrane</keyword>
<comment type="subcellular location">
    <subcellularLocation>
        <location evidence="2">Cell membrane</location>
        <topology evidence="2">Lipid-anchor</topology>
    </subcellularLocation>
</comment>
<dbReference type="InterPro" id="IPR010131">
    <property type="entry name" value="MdtP/NodT-like"/>
</dbReference>
<dbReference type="Gene3D" id="1.20.1600.10">
    <property type="entry name" value="Outer membrane efflux proteins (OEP)"/>
    <property type="match status" value="1"/>
</dbReference>
<dbReference type="Gene3D" id="2.20.200.10">
    <property type="entry name" value="Outer membrane efflux proteins (OEP)"/>
    <property type="match status" value="1"/>
</dbReference>
<comment type="caution">
    <text evidence="3">The sequence shown here is derived from an EMBL/GenBank/DDBJ whole genome shotgun (WGS) entry which is preliminary data.</text>
</comment>
<evidence type="ECO:0000313" key="3">
    <source>
        <dbReference type="EMBL" id="RDK07830.1"/>
    </source>
</evidence>
<accession>A0A370NQE0</accession>
<dbReference type="PROSITE" id="PS51257">
    <property type="entry name" value="PROKAR_LIPOPROTEIN"/>
    <property type="match status" value="1"/>
</dbReference>
<dbReference type="EMBL" id="QKWJ01000034">
    <property type="protein sequence ID" value="RDK07830.1"/>
    <property type="molecule type" value="Genomic_DNA"/>
</dbReference>
<dbReference type="InterPro" id="IPR003423">
    <property type="entry name" value="OMP_efflux"/>
</dbReference>
<feature type="signal peptide" evidence="2">
    <location>
        <begin position="1"/>
        <end position="21"/>
    </location>
</feature>
<gene>
    <name evidence="3" type="ORF">DN412_23775</name>
</gene>
<evidence type="ECO:0000256" key="1">
    <source>
        <dbReference type="ARBA" id="ARBA00007613"/>
    </source>
</evidence>
<dbReference type="GO" id="GO:0005886">
    <property type="term" value="C:plasma membrane"/>
    <property type="evidence" value="ECO:0007669"/>
    <property type="project" value="UniProtKB-SubCell"/>
</dbReference>
<proteinExistence type="inferred from homology"/>
<name>A0A370NQE0_9BURK</name>
<keyword evidence="2" id="KW-0732">Signal</keyword>
<sequence length="485" mass="51890">MKRYRSAASALLVTLAAGCSLQPVYQRPAAPVSAAFPAGEAYKTDSAGTGGATLPAADIGWRDFLADPRLQRLVELALRNNRDLRVAVLNVEKVQAQYRIQHAAMFPQVDAGASASATGTSTSRSGTGANTTRNYSVGVSASWEIDFFDRLRSLSDAAFEQYLASAYARQAAEILLVSEIADQYLTTLAYDEQLAVTQSTLETAQAAYKIVKLQFDTGIASELDLRLSETTVEQAQANYAAQVRLRAQAENALVLLVGQPLPPDLPAPVRLGAQPVLTDIPAGLPSDLLQRRPDILQAEAALRSENANIGAARAAFFPRISLTGTLGTASAALGGLFSGGSSAWSFVPSLLMPIFTAGANQANLDVATVQKDIGIEQYEKAVQTAFREVADGLAARGTYDNQLAAQQRYTDTQQRRLELANMLYTSGTDSYLSVLTAQTDLYNAQLALVTTRLNRLTSLVDLYRSLGGGWIQRTGDAPRQAESVS</sequence>
<reference evidence="4" key="1">
    <citation type="submission" date="2018-06" db="EMBL/GenBank/DDBJ databases">
        <authorList>
            <person name="Feng T."/>
            <person name="Jeon C.O."/>
        </authorList>
    </citation>
    <scope>NUCLEOTIDE SEQUENCE [LARGE SCALE GENOMIC DNA]</scope>
    <source>
        <strain evidence="4">S23</strain>
    </source>
</reference>
<dbReference type="NCBIfam" id="TIGR01845">
    <property type="entry name" value="outer_NodT"/>
    <property type="match status" value="1"/>
</dbReference>
<dbReference type="Pfam" id="PF02321">
    <property type="entry name" value="OEP"/>
    <property type="match status" value="2"/>
</dbReference>
<keyword evidence="2" id="KW-0472">Membrane</keyword>
<dbReference type="PANTHER" id="PTHR30203:SF32">
    <property type="entry name" value="CATION EFFLUX SYSTEM PROTEIN CUSC"/>
    <property type="match status" value="1"/>
</dbReference>
<dbReference type="RefSeq" id="WP_115213831.1">
    <property type="nucleotide sequence ID" value="NZ_QKWJ01000034.1"/>
</dbReference>
<dbReference type="GO" id="GO:0015562">
    <property type="term" value="F:efflux transmembrane transporter activity"/>
    <property type="evidence" value="ECO:0007669"/>
    <property type="project" value="InterPro"/>
</dbReference>
<keyword evidence="2" id="KW-1134">Transmembrane beta strand</keyword>